<dbReference type="Pfam" id="PF00930">
    <property type="entry name" value="DPPIV_N"/>
    <property type="match status" value="1"/>
</dbReference>
<dbReference type="Pfam" id="PF00326">
    <property type="entry name" value="Peptidase_S9"/>
    <property type="match status" value="1"/>
</dbReference>
<evidence type="ECO:0000313" key="3">
    <source>
        <dbReference type="EMBL" id="MDT9598728.1"/>
    </source>
</evidence>
<dbReference type="PANTHER" id="PTHR11731:SF118">
    <property type="entry name" value="BLR1971 PROTEIN"/>
    <property type="match status" value="1"/>
</dbReference>
<dbReference type="SUPFAM" id="SSF53474">
    <property type="entry name" value="alpha/beta-Hydrolases"/>
    <property type="match status" value="1"/>
</dbReference>
<dbReference type="InterPro" id="IPR002469">
    <property type="entry name" value="Peptidase_S9B_N"/>
</dbReference>
<organism evidence="3 4">
    <name type="scientific">Sphingosinicella rhizophila</name>
    <dbReference type="NCBI Taxonomy" id="3050082"/>
    <lineage>
        <taxon>Bacteria</taxon>
        <taxon>Pseudomonadati</taxon>
        <taxon>Pseudomonadota</taxon>
        <taxon>Alphaproteobacteria</taxon>
        <taxon>Sphingomonadales</taxon>
        <taxon>Sphingosinicellaceae</taxon>
        <taxon>Sphingosinicella</taxon>
    </lineage>
</organism>
<dbReference type="InterPro" id="IPR001375">
    <property type="entry name" value="Peptidase_S9_cat"/>
</dbReference>
<proteinExistence type="predicted"/>
<dbReference type="Gene3D" id="2.140.10.30">
    <property type="entry name" value="Dipeptidylpeptidase IV, N-terminal domain"/>
    <property type="match status" value="1"/>
</dbReference>
<dbReference type="RefSeq" id="WP_315725024.1">
    <property type="nucleotide sequence ID" value="NZ_JAVUPU010000003.1"/>
</dbReference>
<evidence type="ECO:0000313" key="4">
    <source>
        <dbReference type="Proteomes" id="UP001259572"/>
    </source>
</evidence>
<gene>
    <name evidence="3" type="ORF">RQX22_07195</name>
</gene>
<reference evidence="3 4" key="1">
    <citation type="submission" date="2023-05" db="EMBL/GenBank/DDBJ databases">
        <authorList>
            <person name="Guo Y."/>
        </authorList>
    </citation>
    <scope>NUCLEOTIDE SEQUENCE [LARGE SCALE GENOMIC DNA]</scope>
    <source>
        <strain evidence="3 4">GR2756</strain>
    </source>
</reference>
<evidence type="ECO:0000259" key="1">
    <source>
        <dbReference type="Pfam" id="PF00326"/>
    </source>
</evidence>
<evidence type="ECO:0000259" key="2">
    <source>
        <dbReference type="Pfam" id="PF00930"/>
    </source>
</evidence>
<keyword evidence="4" id="KW-1185">Reference proteome</keyword>
<name>A0ABU3Q5P3_9SPHN</name>
<dbReference type="Proteomes" id="UP001259572">
    <property type="component" value="Unassembled WGS sequence"/>
</dbReference>
<feature type="domain" description="Peptidase S9 prolyl oligopeptidase catalytic" evidence="1">
    <location>
        <begin position="538"/>
        <end position="735"/>
    </location>
</feature>
<dbReference type="InterPro" id="IPR029058">
    <property type="entry name" value="AB_hydrolase_fold"/>
</dbReference>
<dbReference type="InterPro" id="IPR050278">
    <property type="entry name" value="Serine_Prot_S9B/DPPIV"/>
</dbReference>
<sequence>MADVRDYERAERLLPFTRSKLVAGGAVKPVWIEKGQAFWYLRESPAGHEFILVDPGRKCRAPAFDHGRLADALKAASGEPVDAAALPFRSIRPEDDAVAFDAFGAQWRCDLDTYACEKIEGHISANPLEVKSPDGKWAVSRRGHDLWIRSSATGEERALTSDGIADNSYASPLDSLSFGALLRKVGVPHLPPLVAWSPDSRSFVTHRIDQSGLRLSHLIETAPPNGEPPILHSYRFALPGDEKVAMGELIVFDAETGATVRAESGPMLMWLMSPLMSHETWWAEDGATIYFLEQPRDLQTLWLKRLDPKTGEVRTLIEEKGEGYLHATQILGAKPIVRVLSSGEEALWFSQRDGWGHLYLYDTKDGALLNQVTSGEWLVEEILHVDEQARVVTFIAAGLVASDPYRRQVCRVGLDGHGFTRLGDDDLDHIVTIPPSGAYYVDSASAVDTPPVVSVRDWNGKLMVELEQADISKLLEAGWTAPERFCVKAADGVTDIYGNLYRPHGFDSSQRYAVIDSPYPGPQHGRVNPNFGDRVHYDVESVAALGFVVVTLDGRGTPGRSKAFLDLARGHLENAGFLEDHVAAIRQLAETRPWMDLDRVGIFGLSGGGFATVRALCTYPDFYKVGVSSCGNHDQRLYQASWGETHIGPLEGNEEAYLAASNVELAERLQGKLLLIHGEMDDNVHPHMTMRLVDRLIAANKDFDLLIVPGAEHAFVGYIGYVYRRRWDFLVRHLQGVEPPAGYRIADPPIRLDGLIG</sequence>
<protein>
    <submittedName>
        <fullName evidence="3">DPP IV N-terminal domain-containing protein</fullName>
    </submittedName>
</protein>
<dbReference type="EMBL" id="JAVUPU010000003">
    <property type="protein sequence ID" value="MDT9598728.1"/>
    <property type="molecule type" value="Genomic_DNA"/>
</dbReference>
<feature type="domain" description="Dipeptidylpeptidase IV N-terminal" evidence="2">
    <location>
        <begin position="194"/>
        <end position="451"/>
    </location>
</feature>
<accession>A0ABU3Q5P3</accession>
<dbReference type="Gene3D" id="3.40.50.1820">
    <property type="entry name" value="alpha/beta hydrolase"/>
    <property type="match status" value="1"/>
</dbReference>
<dbReference type="SUPFAM" id="SSF82171">
    <property type="entry name" value="DPP6 N-terminal domain-like"/>
    <property type="match status" value="1"/>
</dbReference>
<dbReference type="PANTHER" id="PTHR11731">
    <property type="entry name" value="PROTEASE FAMILY S9B,C DIPEPTIDYL-PEPTIDASE IV-RELATED"/>
    <property type="match status" value="1"/>
</dbReference>
<comment type="caution">
    <text evidence="3">The sequence shown here is derived from an EMBL/GenBank/DDBJ whole genome shotgun (WGS) entry which is preliminary data.</text>
</comment>